<keyword evidence="2" id="KW-1185">Reference proteome</keyword>
<sequence length="363" mass="38868">MFKPAYKIIVARKFIDTTDEPKASTVTDLTIKLDLEAFADSATIVLGNVNGLQPERDDEVKISLGYADNGGLTQVIVGSVVTVEPNITTKRVIAYSAAATLLRTFVDQTYENKNAGQIVRDLVDKAKAGGSSSTNPVPVGGAIDSAVSGAIGGLTGKTPLEVETADDGIQFPAYVIDSQRSVYHHLHDLAELCGFDLYVNSDGKLVFEEFVGGNIVHVFEYAKHIIELDIQRTPPRAGQVEAWGESPAGRGGAESWAWLTNDFTNARGSAGSGSPKLLLERSALRTRAAALTAAKAALTAIQRRTLQGRLLILGDPKVKLGDAIRLANLSDDSLNQTYQVRGVTHRITKLGGFTTTIQFRSLT</sequence>
<protein>
    <recommendedName>
        <fullName evidence="3">Phage tail protein</fullName>
    </recommendedName>
</protein>
<reference evidence="1 2" key="2">
    <citation type="submission" date="2018-03" db="EMBL/GenBank/DDBJ databases">
        <title>The ancient ancestry and fast evolution of plastids.</title>
        <authorList>
            <person name="Moore K.R."/>
            <person name="Magnabosco C."/>
            <person name="Momper L."/>
            <person name="Gold D.A."/>
            <person name="Bosak T."/>
            <person name="Fournier G.P."/>
        </authorList>
    </citation>
    <scope>NUCLEOTIDE SEQUENCE [LARGE SCALE GENOMIC DNA]</scope>
    <source>
        <strain evidence="1 2">ULC007</strain>
    </source>
</reference>
<evidence type="ECO:0000313" key="1">
    <source>
        <dbReference type="EMBL" id="PSB21023.1"/>
    </source>
</evidence>
<organism evidence="1 2">
    <name type="scientific">Phormidesmis priestleyi ULC007</name>
    <dbReference type="NCBI Taxonomy" id="1920490"/>
    <lineage>
        <taxon>Bacteria</taxon>
        <taxon>Bacillati</taxon>
        <taxon>Cyanobacteriota</taxon>
        <taxon>Cyanophyceae</taxon>
        <taxon>Leptolyngbyales</taxon>
        <taxon>Leptolyngbyaceae</taxon>
        <taxon>Phormidesmis</taxon>
    </lineage>
</organism>
<dbReference type="EMBL" id="PVWG01000004">
    <property type="protein sequence ID" value="PSB21023.1"/>
    <property type="molecule type" value="Genomic_DNA"/>
</dbReference>
<dbReference type="SUPFAM" id="SSF69279">
    <property type="entry name" value="Phage tail proteins"/>
    <property type="match status" value="2"/>
</dbReference>
<accession>A0A2T1DKM6</accession>
<dbReference type="Proteomes" id="UP000238634">
    <property type="component" value="Unassembled WGS sequence"/>
</dbReference>
<reference evidence="1 2" key="1">
    <citation type="submission" date="2018-02" db="EMBL/GenBank/DDBJ databases">
        <authorList>
            <person name="Cohen D.B."/>
            <person name="Kent A.D."/>
        </authorList>
    </citation>
    <scope>NUCLEOTIDE SEQUENCE [LARGE SCALE GENOMIC DNA]</scope>
    <source>
        <strain evidence="1 2">ULC007</strain>
    </source>
</reference>
<comment type="caution">
    <text evidence="1">The sequence shown here is derived from an EMBL/GenBank/DDBJ whole genome shotgun (WGS) entry which is preliminary data.</text>
</comment>
<proteinExistence type="predicted"/>
<name>A0A2T1DKM6_9CYAN</name>
<dbReference type="STRING" id="1920490.GCA_001895925_03594"/>
<gene>
    <name evidence="1" type="ORF">C7B65_06065</name>
</gene>
<evidence type="ECO:0008006" key="3">
    <source>
        <dbReference type="Google" id="ProtNLM"/>
    </source>
</evidence>
<dbReference type="OrthoDB" id="583724at2"/>
<dbReference type="AlphaFoldDB" id="A0A2T1DKM6"/>
<evidence type="ECO:0000313" key="2">
    <source>
        <dbReference type="Proteomes" id="UP000238634"/>
    </source>
</evidence>